<dbReference type="CDD" id="cd04301">
    <property type="entry name" value="NAT_SF"/>
    <property type="match status" value="1"/>
</dbReference>
<keyword evidence="5" id="KW-1185">Reference proteome</keyword>
<dbReference type="STRING" id="1123307.GCA_000380065_00926"/>
<dbReference type="PROSITE" id="PS51186">
    <property type="entry name" value="GNAT"/>
    <property type="match status" value="1"/>
</dbReference>
<reference evidence="4" key="1">
    <citation type="submission" date="2018-06" db="EMBL/GenBank/DDBJ databases">
        <authorList>
            <consortium name="Pathogen Informatics"/>
            <person name="Doyle S."/>
        </authorList>
    </citation>
    <scope>NUCLEOTIDE SEQUENCE [LARGE SCALE GENOMIC DNA]</scope>
    <source>
        <strain evidence="4">NCTC13765</strain>
    </source>
</reference>
<dbReference type="SUPFAM" id="SSF55729">
    <property type="entry name" value="Acyl-CoA N-acyltransferases (Nat)"/>
    <property type="match status" value="1"/>
</dbReference>
<evidence type="ECO:0000256" key="2">
    <source>
        <dbReference type="ARBA" id="ARBA00023315"/>
    </source>
</evidence>
<dbReference type="Proteomes" id="UP000254634">
    <property type="component" value="Unassembled WGS sequence"/>
</dbReference>
<feature type="domain" description="N-acetyltransferase" evidence="3">
    <location>
        <begin position="1"/>
        <end position="144"/>
    </location>
</feature>
<proteinExistence type="predicted"/>
<dbReference type="EC" id="2.3.1.-" evidence="4"/>
<dbReference type="Pfam" id="PF00583">
    <property type="entry name" value="Acetyltransf_1"/>
    <property type="match status" value="1"/>
</dbReference>
<dbReference type="EC" id="2.3.-.-" evidence="4"/>
<dbReference type="Gene3D" id="3.40.630.30">
    <property type="match status" value="1"/>
</dbReference>
<dbReference type="EMBL" id="UHFR01000005">
    <property type="protein sequence ID" value="SUN77045.1"/>
    <property type="molecule type" value="Genomic_DNA"/>
</dbReference>
<dbReference type="InterPro" id="IPR017255">
    <property type="entry name" value="AcTrfase_GNAT_prd"/>
</dbReference>
<evidence type="ECO:0000313" key="5">
    <source>
        <dbReference type="Proteomes" id="UP000254634"/>
    </source>
</evidence>
<evidence type="ECO:0000259" key="3">
    <source>
        <dbReference type="PROSITE" id="PS51186"/>
    </source>
</evidence>
<dbReference type="GO" id="GO:0016747">
    <property type="term" value="F:acyltransferase activity, transferring groups other than amino-acyl groups"/>
    <property type="evidence" value="ECO:0007669"/>
    <property type="project" value="InterPro"/>
</dbReference>
<organism evidence="4 5">
    <name type="scientific">Streptococcus massiliensis</name>
    <dbReference type="NCBI Taxonomy" id="313439"/>
    <lineage>
        <taxon>Bacteria</taxon>
        <taxon>Bacillati</taxon>
        <taxon>Bacillota</taxon>
        <taxon>Bacilli</taxon>
        <taxon>Lactobacillales</taxon>
        <taxon>Streptococcaceae</taxon>
        <taxon>Streptococcus</taxon>
    </lineage>
</organism>
<protein>
    <submittedName>
        <fullName evidence="4">Putative acetyltransferase</fullName>
        <ecNumber evidence="4">2.3.-.-</ecNumber>
        <ecNumber evidence="4">2.3.1.-</ecNumber>
    </submittedName>
</protein>
<dbReference type="PANTHER" id="PTHR43072:SF51">
    <property type="entry name" value="ABC SUPERFAMILY TRANSPORT PROTEIN"/>
    <property type="match status" value="1"/>
</dbReference>
<name>A0A380KZI0_9STRE</name>
<dbReference type="RefSeq" id="WP_018371624.1">
    <property type="nucleotide sequence ID" value="NZ_UHFR01000005.1"/>
</dbReference>
<evidence type="ECO:0000256" key="1">
    <source>
        <dbReference type="ARBA" id="ARBA00022679"/>
    </source>
</evidence>
<dbReference type="InterPro" id="IPR000182">
    <property type="entry name" value="GNAT_dom"/>
</dbReference>
<dbReference type="PIRSF" id="PIRSF037663">
    <property type="entry name" value="Acetyltransf_GNAT_prd"/>
    <property type="match status" value="1"/>
</dbReference>
<keyword evidence="1 4" id="KW-0808">Transferase</keyword>
<dbReference type="AlphaFoldDB" id="A0A380KZI0"/>
<dbReference type="InterPro" id="IPR016181">
    <property type="entry name" value="Acyl_CoA_acyltransferase"/>
</dbReference>
<gene>
    <name evidence="4" type="primary">ypeA</name>
    <name evidence="4" type="ORF">NCTC13765_01567</name>
</gene>
<dbReference type="PANTHER" id="PTHR43072">
    <property type="entry name" value="N-ACETYLTRANSFERASE"/>
    <property type="match status" value="1"/>
</dbReference>
<accession>A0A380KZI0</accession>
<keyword evidence="2 4" id="KW-0012">Acyltransferase</keyword>
<sequence length="146" mass="16416">MEIVGMKKEDYQEVYDLWLACAGMGLNDLDDSQQGISSFLARNPQTCFVAKKSGKIVGVILVGSDGRRGYIYHTAVHPDHRRQGIAGKLVEKSVAALKEVGIHKVALVIFEKNQKGNDFWEKLGFTVREDLVYRNKTITQMTRIDT</sequence>
<dbReference type="OrthoDB" id="1821130at2"/>
<evidence type="ECO:0000313" key="4">
    <source>
        <dbReference type="EMBL" id="SUN77045.1"/>
    </source>
</evidence>